<name>A0AAC8ZR79_9ENTR</name>
<dbReference type="KEGG" id="cui:AFK65_07995"/>
<dbReference type="InterPro" id="IPR006059">
    <property type="entry name" value="SBP"/>
</dbReference>
<protein>
    <submittedName>
        <fullName evidence="3">ABC-type uncharacterized transport system, periplasmic component</fullName>
    </submittedName>
    <submittedName>
        <fullName evidence="2">LysR family transcriptional regulator</fullName>
    </submittedName>
</protein>
<evidence type="ECO:0000313" key="5">
    <source>
        <dbReference type="Proteomes" id="UP000254849"/>
    </source>
</evidence>
<reference evidence="2 4" key="3">
    <citation type="journal article" date="2016" name="Genome Announc.">
        <title>Fully Closed Genome Sequences of Five Type Strains of the Genus Cronobacter and One Cronobacter sakazakii Strain.</title>
        <authorList>
            <person name="Moine D."/>
            <person name="Kassam M."/>
            <person name="Baert L."/>
            <person name="Tang Y."/>
            <person name="Barretto C."/>
            <person name="Ngom Bru C."/>
            <person name="Klijn A."/>
            <person name="Descombes P."/>
        </authorList>
    </citation>
    <scope>NUCLEOTIDE SEQUENCE [LARGE SCALE GENOMIC DNA]</scope>
    <source>
        <strain evidence="2 4">NCTC 9529</strain>
    </source>
</reference>
<dbReference type="Pfam" id="PF13416">
    <property type="entry name" value="SBP_bac_8"/>
    <property type="match status" value="1"/>
</dbReference>
<accession>A0AAC8ZR79</accession>
<gene>
    <name evidence="2" type="ORF">AFK65_07995</name>
    <name evidence="3" type="ORF">NCTC9529_01638</name>
</gene>
<dbReference type="PANTHER" id="PTHR42779:SF1">
    <property type="entry name" value="PROTEIN YNJB"/>
    <property type="match status" value="1"/>
</dbReference>
<feature type="chain" id="PRO_5042136918" evidence="1">
    <location>
        <begin position="21"/>
        <end position="366"/>
    </location>
</feature>
<reference evidence="4" key="2">
    <citation type="submission" date="2015-09" db="EMBL/GenBank/DDBJ databases">
        <title>Cronobacter genome sequencing and assembly.</title>
        <authorList>
            <person name="Descombes P."/>
            <person name="Baert L."/>
            <person name="Ngom-Bru C."/>
            <person name="Barretto C."/>
        </authorList>
    </citation>
    <scope>NUCLEOTIDE SEQUENCE [LARGE SCALE GENOMIC DNA]</scope>
    <source>
        <strain evidence="4">NCTC 9529</strain>
    </source>
</reference>
<keyword evidence="1" id="KW-0732">Signal</keyword>
<dbReference type="Proteomes" id="UP000254849">
    <property type="component" value="Unassembled WGS sequence"/>
</dbReference>
<evidence type="ECO:0000256" key="1">
    <source>
        <dbReference type="SAM" id="SignalP"/>
    </source>
</evidence>
<evidence type="ECO:0000313" key="4">
    <source>
        <dbReference type="Proteomes" id="UP000061974"/>
    </source>
</evidence>
<reference evidence="3 5" key="4">
    <citation type="submission" date="2018-06" db="EMBL/GenBank/DDBJ databases">
        <authorList>
            <consortium name="Pathogen Informatics"/>
            <person name="Doyle S."/>
        </authorList>
    </citation>
    <scope>NUCLEOTIDE SEQUENCE [LARGE SCALE GENOMIC DNA]</scope>
    <source>
        <strain evidence="5">NCTC 9529</strain>
        <strain evidence="3">NCTC9529</strain>
    </source>
</reference>
<feature type="signal peptide" evidence="1">
    <location>
        <begin position="1"/>
        <end position="20"/>
    </location>
</feature>
<dbReference type="GO" id="GO:0030288">
    <property type="term" value="C:outer membrane-bounded periplasmic space"/>
    <property type="evidence" value="ECO:0007669"/>
    <property type="project" value="UniProtKB-ARBA"/>
</dbReference>
<dbReference type="EMBL" id="UFYH01000001">
    <property type="protein sequence ID" value="STD05262.1"/>
    <property type="molecule type" value="Genomic_DNA"/>
</dbReference>
<dbReference type="SUPFAM" id="SSF53850">
    <property type="entry name" value="Periplasmic binding protein-like II"/>
    <property type="match status" value="1"/>
</dbReference>
<sequence length="366" mass="40976">MKRFRTLTTVIILTCLSFSAAEGAQLSEMTWAEVVSRAQKEGSVSFNVWYLKPQWRSFVKGFEQEYGIKVIIPESTIDGNLNKILAEKNKATGKLDVVGFTMSQMPVVLNSYTVSPVAWLPEYQNGYSKLHGTDFLGYGLAFWGSQTGFAYDPLQMQNKKLPQTLEELQGFIDSNPNLFGYNDPQNGGAGEAFIQRVLTLQGQGEHKLTDKTDPAVLQQWNKGWEWFIKNKSKITLTKSQADSLTRINDGELVLAPAWEDHLLTLKKTGAVTSRIKFYVPGFSMPAGANAVVIAKNSAHPAASALFVNWLVSEKTQSELHKVFGSIPVNKHLNNEFDDKFQRVSFYNAPYSVELKKQFSSRVLLGR</sequence>
<reference evidence="4" key="1">
    <citation type="submission" date="2015-07" db="EMBL/GenBank/DDBJ databases">
        <authorList>
            <person name="Moine D."/>
            <person name="Kassam M."/>
        </authorList>
    </citation>
    <scope>NUCLEOTIDE SEQUENCE [LARGE SCALE GENOMIC DNA]</scope>
    <source>
        <strain evidence="4">NCTC 9529</strain>
    </source>
</reference>
<keyword evidence="5" id="KW-1185">Reference proteome</keyword>
<dbReference type="Gene3D" id="3.40.190.10">
    <property type="entry name" value="Periplasmic binding protein-like II"/>
    <property type="match status" value="2"/>
</dbReference>
<proteinExistence type="predicted"/>
<dbReference type="EMBL" id="CP012257">
    <property type="protein sequence ID" value="ALB54607.1"/>
    <property type="molecule type" value="Genomic_DNA"/>
</dbReference>
<evidence type="ECO:0000313" key="2">
    <source>
        <dbReference type="EMBL" id="ALB54607.1"/>
    </source>
</evidence>
<dbReference type="PANTHER" id="PTHR42779">
    <property type="entry name" value="PROTEIN YNJB"/>
    <property type="match status" value="1"/>
</dbReference>
<organism evidence="2 4">
    <name type="scientific">Cronobacter universalis NCTC 9529</name>
    <dbReference type="NCBI Taxonomy" id="1074000"/>
    <lineage>
        <taxon>Bacteria</taxon>
        <taxon>Pseudomonadati</taxon>
        <taxon>Pseudomonadota</taxon>
        <taxon>Gammaproteobacteria</taxon>
        <taxon>Enterobacterales</taxon>
        <taxon>Enterobacteriaceae</taxon>
        <taxon>Cronobacter</taxon>
    </lineage>
</organism>
<evidence type="ECO:0000313" key="3">
    <source>
        <dbReference type="EMBL" id="STD05262.1"/>
    </source>
</evidence>
<dbReference type="AlphaFoldDB" id="A0AAC8ZR79"/>
<dbReference type="Proteomes" id="UP000061974">
    <property type="component" value="Chromosome"/>
</dbReference>
<dbReference type="RefSeq" id="WP_007708084.1">
    <property type="nucleotide sequence ID" value="NZ_AJKW01000009.1"/>
</dbReference>